<name>A0A1I0TH21_9NOCA</name>
<dbReference type="EMBL" id="FOJN01000006">
    <property type="protein sequence ID" value="SFA51054.1"/>
    <property type="molecule type" value="Genomic_DNA"/>
</dbReference>
<evidence type="ECO:0000313" key="5">
    <source>
        <dbReference type="EMBL" id="SFA51054.1"/>
    </source>
</evidence>
<dbReference type="CDD" id="cd03141">
    <property type="entry name" value="GATase1_Hsp31_like"/>
    <property type="match status" value="1"/>
</dbReference>
<dbReference type="GO" id="GO:0019172">
    <property type="term" value="F:glyoxalase III activity"/>
    <property type="evidence" value="ECO:0007669"/>
    <property type="project" value="TreeGrafter"/>
</dbReference>
<dbReference type="Proteomes" id="UP000182054">
    <property type="component" value="Unassembled WGS sequence"/>
</dbReference>
<evidence type="ECO:0000259" key="4">
    <source>
        <dbReference type="Pfam" id="PF01965"/>
    </source>
</evidence>
<dbReference type="OrthoDB" id="9792284at2"/>
<evidence type="ECO:0000313" key="6">
    <source>
        <dbReference type="Proteomes" id="UP000182054"/>
    </source>
</evidence>
<dbReference type="GeneID" id="85485891"/>
<keyword evidence="5" id="KW-0645">Protease</keyword>
<dbReference type="InterPro" id="IPR029062">
    <property type="entry name" value="Class_I_gatase-like"/>
</dbReference>
<evidence type="ECO:0000256" key="2">
    <source>
        <dbReference type="ARBA" id="ARBA00023239"/>
    </source>
</evidence>
<dbReference type="GO" id="GO:0019243">
    <property type="term" value="P:methylglyoxal catabolic process to D-lactate via S-lactoyl-glutathione"/>
    <property type="evidence" value="ECO:0007669"/>
    <property type="project" value="TreeGrafter"/>
</dbReference>
<keyword evidence="2" id="KW-0456">Lyase</keyword>
<dbReference type="Pfam" id="PF01965">
    <property type="entry name" value="DJ-1_PfpI"/>
    <property type="match status" value="1"/>
</dbReference>
<dbReference type="PANTHER" id="PTHR48094:SF11">
    <property type="entry name" value="GLUTATHIONE-INDEPENDENT GLYOXALASE HSP31-RELATED"/>
    <property type="match status" value="1"/>
</dbReference>
<keyword evidence="1" id="KW-0346">Stress response</keyword>
<dbReference type="AlphaFoldDB" id="A0A1I0TH21"/>
<comment type="similarity">
    <text evidence="3">Belongs to the peptidase C56 family. HSP31-like subfamily.</text>
</comment>
<dbReference type="GO" id="GO:0005737">
    <property type="term" value="C:cytoplasm"/>
    <property type="evidence" value="ECO:0007669"/>
    <property type="project" value="TreeGrafter"/>
</dbReference>
<proteinExistence type="inferred from homology"/>
<organism evidence="5 6">
    <name type="scientific">Rhodococcoides kroppenstedtii</name>
    <dbReference type="NCBI Taxonomy" id="293050"/>
    <lineage>
        <taxon>Bacteria</taxon>
        <taxon>Bacillati</taxon>
        <taxon>Actinomycetota</taxon>
        <taxon>Actinomycetes</taxon>
        <taxon>Mycobacteriales</taxon>
        <taxon>Nocardiaceae</taxon>
        <taxon>Rhodococcoides</taxon>
    </lineage>
</organism>
<dbReference type="PANTHER" id="PTHR48094">
    <property type="entry name" value="PROTEIN/NUCLEIC ACID DEGLYCASE DJ-1-RELATED"/>
    <property type="match status" value="1"/>
</dbReference>
<dbReference type="GO" id="GO:0008233">
    <property type="term" value="F:peptidase activity"/>
    <property type="evidence" value="ECO:0007669"/>
    <property type="project" value="UniProtKB-KW"/>
</dbReference>
<reference evidence="5 6" key="1">
    <citation type="submission" date="2016-10" db="EMBL/GenBank/DDBJ databases">
        <authorList>
            <person name="de Groot N.N."/>
        </authorList>
    </citation>
    <scope>NUCLEOTIDE SEQUENCE [LARGE SCALE GENOMIC DNA]</scope>
    <source>
        <strain evidence="5 6">DSM 44908</strain>
    </source>
</reference>
<dbReference type="GO" id="GO:0006508">
    <property type="term" value="P:proteolysis"/>
    <property type="evidence" value="ECO:0007669"/>
    <property type="project" value="UniProtKB-KW"/>
</dbReference>
<accession>A0A1I0TH21</accession>
<feature type="domain" description="DJ-1/PfpI" evidence="4">
    <location>
        <begin position="30"/>
        <end position="229"/>
    </location>
</feature>
<dbReference type="Gene3D" id="3.40.50.880">
    <property type="match status" value="1"/>
</dbReference>
<sequence length="233" mass="24427">MTTLLFVVTGADHWTLKDGSTHPTGYWAEELVASHRTFVGAGWDVVVATPGGVRPTVDQGSLAVDANGGDETKVAELKQYLADIEDVLAAPAKLEEQTASSFDVVFVPGGHGPMEDLAVSPEFGSLVTEFLDSGKVVSAVCHAPAALLAATRDDGSWPFAGYELTGFTNTEEEQAGLADKAPWLLETRLREGGASFSSGEAWSPHVVVDRTVYTGQNPASTAPLAERVVAALG</sequence>
<dbReference type="SUPFAM" id="SSF52317">
    <property type="entry name" value="Class I glutamine amidotransferase-like"/>
    <property type="match status" value="1"/>
</dbReference>
<evidence type="ECO:0000256" key="1">
    <source>
        <dbReference type="ARBA" id="ARBA00023016"/>
    </source>
</evidence>
<evidence type="ECO:0000256" key="3">
    <source>
        <dbReference type="ARBA" id="ARBA00038493"/>
    </source>
</evidence>
<dbReference type="InterPro" id="IPR002818">
    <property type="entry name" value="DJ-1/PfpI"/>
</dbReference>
<dbReference type="InterPro" id="IPR050325">
    <property type="entry name" value="Prot/Nucl_acid_deglycase"/>
</dbReference>
<protein>
    <submittedName>
        <fullName evidence="5">Putative intracellular protease/amidase</fullName>
    </submittedName>
</protein>
<gene>
    <name evidence="5" type="ORF">SAMN05444374_106172</name>
</gene>
<keyword evidence="5" id="KW-0378">Hydrolase</keyword>
<dbReference type="RefSeq" id="WP_068364721.1">
    <property type="nucleotide sequence ID" value="NZ_FOJN01000006.1"/>
</dbReference>